<dbReference type="PROSITE" id="PS51318">
    <property type="entry name" value="TAT"/>
    <property type="match status" value="1"/>
</dbReference>
<dbReference type="PROSITE" id="PS00932">
    <property type="entry name" value="MOLYBDOPTERIN_PROK_3"/>
    <property type="match status" value="1"/>
</dbReference>
<dbReference type="SUPFAM" id="SSF53706">
    <property type="entry name" value="Formate dehydrogenase/DMSO reductase, domains 1-3"/>
    <property type="match status" value="1"/>
</dbReference>
<protein>
    <recommendedName>
        <fullName evidence="4">trimethylamine-N-oxide reductase</fullName>
        <ecNumber evidence="4">1.7.2.3</ecNumber>
    </recommendedName>
</protein>
<dbReference type="Proteomes" id="UP000663069">
    <property type="component" value="Chromosome"/>
</dbReference>
<dbReference type="PANTHER" id="PTHR43742">
    <property type="entry name" value="TRIMETHYLAMINE-N-OXIDE REDUCTASE"/>
    <property type="match status" value="1"/>
</dbReference>
<dbReference type="InterPro" id="IPR041954">
    <property type="entry name" value="CT_DMSOR/BSOR/TMAOR"/>
</dbReference>
<keyword evidence="5" id="KW-0500">Molybdenum</keyword>
<dbReference type="Pfam" id="PF00384">
    <property type="entry name" value="Molybdopterin"/>
    <property type="match status" value="1"/>
</dbReference>
<feature type="domain" description="Molybdopterin oxidoreductase" evidence="10">
    <location>
        <begin position="97"/>
        <end position="567"/>
    </location>
</feature>
<evidence type="ECO:0000256" key="1">
    <source>
        <dbReference type="ARBA" id="ARBA00001942"/>
    </source>
</evidence>
<evidence type="ECO:0000256" key="5">
    <source>
        <dbReference type="ARBA" id="ARBA00022505"/>
    </source>
</evidence>
<comment type="similarity">
    <text evidence="3">Belongs to the prokaryotic molybdopterin-containing oxidoreductase family.</text>
</comment>
<dbReference type="InterPro" id="IPR009010">
    <property type="entry name" value="Asp_de-COase-like_dom_sf"/>
</dbReference>
<dbReference type="PANTHER" id="PTHR43742:SF10">
    <property type="entry name" value="TRIMETHYLAMINE-N-OXIDE REDUCTASE 2"/>
    <property type="match status" value="1"/>
</dbReference>
<dbReference type="CDD" id="cd02793">
    <property type="entry name" value="MopB_CT_DMSOR-BSOR-TMAOR"/>
    <property type="match status" value="1"/>
</dbReference>
<dbReference type="InterPro" id="IPR006311">
    <property type="entry name" value="TAT_signal"/>
</dbReference>
<evidence type="ECO:0000256" key="3">
    <source>
        <dbReference type="ARBA" id="ARBA00010312"/>
    </source>
</evidence>
<evidence type="ECO:0000256" key="7">
    <source>
        <dbReference type="ARBA" id="ARBA00022729"/>
    </source>
</evidence>
<keyword evidence="14" id="KW-1185">Reference proteome</keyword>
<evidence type="ECO:0000259" key="11">
    <source>
        <dbReference type="Pfam" id="PF01568"/>
    </source>
</evidence>
<keyword evidence="6" id="KW-0479">Metal-binding</keyword>
<evidence type="ECO:0000259" key="12">
    <source>
        <dbReference type="Pfam" id="PF18364"/>
    </source>
</evidence>
<dbReference type="Gene3D" id="2.40.40.20">
    <property type="match status" value="1"/>
</dbReference>
<evidence type="ECO:0000256" key="9">
    <source>
        <dbReference type="ARBA" id="ARBA00023002"/>
    </source>
</evidence>
<reference evidence="13 14" key="1">
    <citation type="submission" date="2020-10" db="EMBL/GenBank/DDBJ databases">
        <title>Genome Sequencing of Rodentibacter spp. strain DSM111151.</title>
        <authorList>
            <person name="Benga L."/>
            <person name="Lautwein T."/>
        </authorList>
    </citation>
    <scope>NUCLEOTIDE SEQUENCE [LARGE SCALE GENOMIC DNA]</scope>
    <source>
        <strain evidence="13 14">DSM 111151</strain>
    </source>
</reference>
<gene>
    <name evidence="13" type="primary">torA</name>
    <name evidence="13" type="ORF">IHV77_08725</name>
</gene>
<dbReference type="InterPro" id="IPR006658">
    <property type="entry name" value="BisC"/>
</dbReference>
<dbReference type="InterPro" id="IPR006656">
    <property type="entry name" value="Mopterin_OxRdtase"/>
</dbReference>
<comment type="subcellular location">
    <subcellularLocation>
        <location evidence="2">Periplasm</location>
    </subcellularLocation>
</comment>
<organism evidence="13 14">
    <name type="scientific">Rodentibacter haemolyticus</name>
    <dbReference type="NCBI Taxonomy" id="2778911"/>
    <lineage>
        <taxon>Bacteria</taxon>
        <taxon>Pseudomonadati</taxon>
        <taxon>Pseudomonadota</taxon>
        <taxon>Gammaproteobacteria</taxon>
        <taxon>Pasteurellales</taxon>
        <taxon>Pasteurellaceae</taxon>
        <taxon>Rodentibacter</taxon>
    </lineage>
</organism>
<sequence length="831" mass="91821">MKKDKINTKRKDFLKNSSLGAAGISLSGAIDGGVIGALASASAVAAESTTVVTAAHWGPLGVVVENGKVVKSGPAIVPALENELQSVVADQLYSETRIKYPMVRKGYLENPGKSDTTLRGHDEWVRVSWEQALDLVDKEFKRVRAEGGFENIFGGSYGWKSSGSLHSSRTLLHRYLNATGGFVGHKGDYSTGAAQVIIPHVLGTIEVYEQQTSWETILETSELVVLWSANPITTMRIAWTATDQKGLEYFKKLKESGKRIICIDPVKSESCEYLGAEWIPIHTATDVALMLGIAHTLVAADKHDKEFLKKYTTGYDKFERYLLGKEDGQVKDAQWAAEICGVPAEVIGQLANDFSSKRTMLMAGWGMQRQRHGEQTHWMLVTLASMLGQIGLPGGGFGLSYHYSNGGVPTTTGGVIGAMSATLDNDTSNTGQSWLSKSAKLSFPLARISDVLLNPGKTIEFNGTEITYPDIKLIYWAGGNPFVHHQDTNTLVKAWQKPETIIVNEVNWTPTARMADIVLPITTSYERNDLTMTGDYSMMHILPMKKVVEPQFEARSDYDVFAELAKRAGVEDLFTEGKTEMDWLKYFYQSAFNAARKNRVLMPKFEKFWEENKPITFTANEKAKKWVRYGEFREDPLLNPLGTPSGKIEIYSEVVAKMQYDDCKGHPTWMVPEEFAGNVTAEAPLALVTPHPYYRLHSQLANTSLREKYAVSDREPVLINTADAKVRGIVNGDVVRVFNRRGQVLAGAVVTDGIIKGTVALYEGAWYDPHELATAEKPLCKNGCPNVLTRDEGTSKLAQGNSPNTAIVQVEKFVGEVPAVTVFKEPKYMQM</sequence>
<dbReference type="EC" id="1.7.2.3" evidence="4"/>
<dbReference type="Gene3D" id="3.40.50.740">
    <property type="match status" value="1"/>
</dbReference>
<dbReference type="InterPro" id="IPR006655">
    <property type="entry name" value="Mopterin_OxRdtase_prok_CS"/>
</dbReference>
<dbReference type="Pfam" id="PF01568">
    <property type="entry name" value="Molydop_binding"/>
    <property type="match status" value="1"/>
</dbReference>
<dbReference type="InterPro" id="IPR050612">
    <property type="entry name" value="Prok_Mopterin_Oxidored"/>
</dbReference>
<dbReference type="NCBIfam" id="TIGR00509">
    <property type="entry name" value="bisC_fam"/>
    <property type="match status" value="1"/>
</dbReference>
<dbReference type="InterPro" id="IPR006657">
    <property type="entry name" value="MoPterin_dinucl-bd_dom"/>
</dbReference>
<proteinExistence type="inferred from homology"/>
<evidence type="ECO:0000256" key="4">
    <source>
        <dbReference type="ARBA" id="ARBA00011885"/>
    </source>
</evidence>
<dbReference type="EMBL" id="CP063056">
    <property type="protein sequence ID" value="QPB41999.1"/>
    <property type="molecule type" value="Genomic_DNA"/>
</dbReference>
<dbReference type="Gene3D" id="3.40.228.10">
    <property type="entry name" value="Dimethylsulfoxide Reductase, domain 2"/>
    <property type="match status" value="1"/>
</dbReference>
<feature type="domain" description="Molybdopterin oxidoreductase N-terminal" evidence="12">
    <location>
        <begin position="53"/>
        <end position="93"/>
    </location>
</feature>
<dbReference type="Pfam" id="PF18364">
    <property type="entry name" value="Molybdopterin_N"/>
    <property type="match status" value="1"/>
</dbReference>
<evidence type="ECO:0000259" key="10">
    <source>
        <dbReference type="Pfam" id="PF00384"/>
    </source>
</evidence>
<dbReference type="CDD" id="cd02769">
    <property type="entry name" value="MopB_DMSOR-BSOR-TMAOR"/>
    <property type="match status" value="1"/>
</dbReference>
<name>A0ABX6UX28_9PAST</name>
<dbReference type="Gene3D" id="3.90.55.10">
    <property type="entry name" value="Dimethylsulfoxide Reductase, domain 3"/>
    <property type="match status" value="1"/>
</dbReference>
<dbReference type="RefSeq" id="WP_194811582.1">
    <property type="nucleotide sequence ID" value="NZ_CP063056.1"/>
</dbReference>
<evidence type="ECO:0000256" key="8">
    <source>
        <dbReference type="ARBA" id="ARBA00022764"/>
    </source>
</evidence>
<comment type="cofactor">
    <cofactor evidence="1">
        <name>Mo-bis(molybdopterin guanine dinucleotide)</name>
        <dbReference type="ChEBI" id="CHEBI:60539"/>
    </cofactor>
</comment>
<dbReference type="GO" id="GO:0050626">
    <property type="term" value="F:trimethylamine-N-oxide reductase (cytochrome c) activity"/>
    <property type="evidence" value="ECO:0007669"/>
    <property type="project" value="UniProtKB-EC"/>
</dbReference>
<evidence type="ECO:0000256" key="2">
    <source>
        <dbReference type="ARBA" id="ARBA00004418"/>
    </source>
</evidence>
<evidence type="ECO:0000313" key="14">
    <source>
        <dbReference type="Proteomes" id="UP000663069"/>
    </source>
</evidence>
<accession>A0ABX6UX28</accession>
<feature type="domain" description="Molybdopterin dinucleotide-binding" evidence="11">
    <location>
        <begin position="685"/>
        <end position="805"/>
    </location>
</feature>
<keyword evidence="7" id="KW-0732">Signal</keyword>
<dbReference type="SUPFAM" id="SSF50692">
    <property type="entry name" value="ADC-like"/>
    <property type="match status" value="1"/>
</dbReference>
<keyword evidence="9 13" id="KW-0560">Oxidoreductase</keyword>
<keyword evidence="8" id="KW-0574">Periplasm</keyword>
<evidence type="ECO:0000256" key="6">
    <source>
        <dbReference type="ARBA" id="ARBA00022723"/>
    </source>
</evidence>
<dbReference type="PROSITE" id="PS00490">
    <property type="entry name" value="MOLYBDOPTERIN_PROK_2"/>
    <property type="match status" value="1"/>
</dbReference>
<dbReference type="NCBIfam" id="NF011682">
    <property type="entry name" value="PRK15102.1"/>
    <property type="match status" value="1"/>
</dbReference>
<dbReference type="InterPro" id="IPR041460">
    <property type="entry name" value="Molybdopterin_N"/>
</dbReference>
<evidence type="ECO:0000313" key="13">
    <source>
        <dbReference type="EMBL" id="QPB41999.1"/>
    </source>
</evidence>